<dbReference type="EMBL" id="CP002292">
    <property type="protein sequence ID" value="ADP70693.1"/>
    <property type="molecule type" value="Genomic_DNA"/>
</dbReference>
<keyword evidence="2" id="KW-1185">Reference proteome</keyword>
<reference evidence="2" key="1">
    <citation type="journal article" date="2011" name="J. Bacteriol.">
        <title>Genome sequences of eight morphologically diverse alphaproteobacteria.</title>
        <authorList>
            <consortium name="US DOE Joint Genome Institute"/>
            <person name="Brown P.J."/>
            <person name="Kysela D.T."/>
            <person name="Buechlein A."/>
            <person name="Hemmerich C."/>
            <person name="Brun Y.V."/>
        </authorList>
    </citation>
    <scope>NUCLEOTIDE SEQUENCE [LARGE SCALE GENOMIC DNA]</scope>
    <source>
        <strain evidence="2">ATCC 17100 / ATH 3.1.1 / DSM 162 / LMG 4299</strain>
    </source>
</reference>
<gene>
    <name evidence="1" type="ordered locus">Rvan_1437</name>
</gene>
<sequence length="430" mass="48467">MTRYVLYALHQVRAYFNLTTKKPTSTHEIFLLCRRYILSPSAHFCSNFSRVVPPRFVFSAKVELIRASSRAAKPKSTKALPIMKLVRDARSLKAKALGSLRRGLSAFNSYEEDGRTTTVLLHLQHACEMLLKAALVQKQVKIFDKQTSTSFGFAKCLNLAQANCGVADEQAGAMRAIDALRDAEQHWLLVVSEQLLYMHCRALVTVVDEILKGSFDDALAYHLPLRVLPVSTTPPANIDVLLDREFTQINELLTPRRRARDEARGRIRALLAMEAHVVEEVAVSEKDIDRIENAIRVGNAFGAVFPRLTSLGTSIEGEGIEVKVHFTKRQGAPVRFVAADNPEEAAAVRELDLRKKYHLSRRDLAKSLGLSEPKAAALRRHLRLDQNTDYCHVFEFGKTKFPYFSDNALGVMRQALPQMDEIWRITREKG</sequence>
<proteinExistence type="predicted"/>
<dbReference type="Proteomes" id="UP000001399">
    <property type="component" value="Chromosome"/>
</dbReference>
<evidence type="ECO:0000313" key="1">
    <source>
        <dbReference type="EMBL" id="ADP70693.1"/>
    </source>
</evidence>
<name>E3I6P6_RHOVT</name>
<dbReference type="STRING" id="648757.Rvan_1437"/>
<accession>E3I6P6</accession>
<evidence type="ECO:0000313" key="2">
    <source>
        <dbReference type="Proteomes" id="UP000001399"/>
    </source>
</evidence>
<dbReference type="eggNOG" id="ENOG502Z7VD">
    <property type="taxonomic scope" value="Bacteria"/>
</dbReference>
<dbReference type="KEGG" id="rva:Rvan_1437"/>
<dbReference type="HOGENOM" id="CLU_064677_0_0_5"/>
<organism evidence="1 2">
    <name type="scientific">Rhodomicrobium vannielii (strain ATCC 17100 / DSM 162 / LMG 4299 / NCIMB 10020 / ATH 3.1.1)</name>
    <dbReference type="NCBI Taxonomy" id="648757"/>
    <lineage>
        <taxon>Bacteria</taxon>
        <taxon>Pseudomonadati</taxon>
        <taxon>Pseudomonadota</taxon>
        <taxon>Alphaproteobacteria</taxon>
        <taxon>Hyphomicrobiales</taxon>
        <taxon>Hyphomicrobiaceae</taxon>
        <taxon>Rhodomicrobium</taxon>
    </lineage>
</organism>
<dbReference type="AlphaFoldDB" id="E3I6P6"/>
<protein>
    <submittedName>
        <fullName evidence="1">Uncharacterized protein</fullName>
    </submittedName>
</protein>